<keyword evidence="1" id="KW-0812">Transmembrane</keyword>
<feature type="transmembrane region" description="Helical" evidence="1">
    <location>
        <begin position="97"/>
        <end position="115"/>
    </location>
</feature>
<organism evidence="2 3">
    <name type="scientific">Gemmobacter caeni</name>
    <dbReference type="NCBI Taxonomy" id="589035"/>
    <lineage>
        <taxon>Bacteria</taxon>
        <taxon>Pseudomonadati</taxon>
        <taxon>Pseudomonadota</taxon>
        <taxon>Alphaproteobacteria</taxon>
        <taxon>Rhodobacterales</taxon>
        <taxon>Paracoccaceae</taxon>
        <taxon>Gemmobacter</taxon>
    </lineage>
</organism>
<gene>
    <name evidence="2" type="ORF">C8N34_102267</name>
</gene>
<evidence type="ECO:0000313" key="2">
    <source>
        <dbReference type="EMBL" id="PTX52487.1"/>
    </source>
</evidence>
<comment type="caution">
    <text evidence="2">The sequence shown here is derived from an EMBL/GenBank/DDBJ whole genome shotgun (WGS) entry which is preliminary data.</text>
</comment>
<keyword evidence="1" id="KW-0472">Membrane</keyword>
<dbReference type="Proteomes" id="UP000244224">
    <property type="component" value="Unassembled WGS sequence"/>
</dbReference>
<feature type="transmembrane region" description="Helical" evidence="1">
    <location>
        <begin position="121"/>
        <end position="140"/>
    </location>
</feature>
<dbReference type="RefSeq" id="WP_108127906.1">
    <property type="nucleotide sequence ID" value="NZ_QBKP01000002.1"/>
</dbReference>
<accession>A0A2T6B8T9</accession>
<name>A0A2T6B8T9_9RHOB</name>
<dbReference type="OrthoDB" id="7915646at2"/>
<protein>
    <submittedName>
        <fullName evidence="2">Uncharacterized protein</fullName>
    </submittedName>
</protein>
<proteinExistence type="predicted"/>
<evidence type="ECO:0000313" key="3">
    <source>
        <dbReference type="Proteomes" id="UP000244224"/>
    </source>
</evidence>
<sequence>MSGEKPSRASRITSYFGRRVGNPFINRVGRDALTGGISDAKSVLQVDRVSRDEVRGAIRGRYQDGGRARFATMAAERGLSEADLLAMERMRIAQFRMMTLVSLIALFAGSAIPFLTEDWLISVSGLIFGLFSLLFLTIGLRHDFAAWQIRNRRFGGIREYFDDRWV</sequence>
<keyword evidence="1" id="KW-1133">Transmembrane helix</keyword>
<keyword evidence="3" id="KW-1185">Reference proteome</keyword>
<reference evidence="2 3" key="1">
    <citation type="submission" date="2018-04" db="EMBL/GenBank/DDBJ databases">
        <title>Genomic Encyclopedia of Archaeal and Bacterial Type Strains, Phase II (KMG-II): from individual species to whole genera.</title>
        <authorList>
            <person name="Goeker M."/>
        </authorList>
    </citation>
    <scope>NUCLEOTIDE SEQUENCE [LARGE SCALE GENOMIC DNA]</scope>
    <source>
        <strain evidence="2 3">DSM 21823</strain>
    </source>
</reference>
<evidence type="ECO:0000256" key="1">
    <source>
        <dbReference type="SAM" id="Phobius"/>
    </source>
</evidence>
<dbReference type="EMBL" id="QBKP01000002">
    <property type="protein sequence ID" value="PTX52487.1"/>
    <property type="molecule type" value="Genomic_DNA"/>
</dbReference>
<dbReference type="AlphaFoldDB" id="A0A2T6B8T9"/>